<dbReference type="EMBL" id="QFQJ01000077">
    <property type="protein sequence ID" value="PZQ86900.1"/>
    <property type="molecule type" value="Genomic_DNA"/>
</dbReference>
<sequence>MEVRDIIELLRAGWKLANRGTGWYLSSPHKPYQKSEQHLICDELVNEIERAGVIKKAMPHNTIHAVLVDEQS</sequence>
<reference evidence="1 2" key="1">
    <citation type="submission" date="2017-11" db="EMBL/GenBank/DDBJ databases">
        <title>Infants hospitalized years apart are colonized by the same room-sourced microbial strains.</title>
        <authorList>
            <person name="Brooks B."/>
            <person name="Olm M.R."/>
            <person name="Firek B.A."/>
            <person name="Baker R."/>
            <person name="Thomas B.C."/>
            <person name="Morowitz M.J."/>
            <person name="Banfield J.F."/>
        </authorList>
    </citation>
    <scope>NUCLEOTIDE SEQUENCE [LARGE SCALE GENOMIC DNA]</scope>
    <source>
        <strain evidence="1">S2_003_000_R3_20</strain>
    </source>
</reference>
<dbReference type="Proteomes" id="UP000249282">
    <property type="component" value="Unassembled WGS sequence"/>
</dbReference>
<gene>
    <name evidence="1" type="ORF">DI542_13055</name>
</gene>
<proteinExistence type="predicted"/>
<accession>A0A2W5TLG4</accession>
<comment type="caution">
    <text evidence="1">The sequence shown here is derived from an EMBL/GenBank/DDBJ whole genome shotgun (WGS) entry which is preliminary data.</text>
</comment>
<evidence type="ECO:0000313" key="1">
    <source>
        <dbReference type="EMBL" id="PZQ86900.1"/>
    </source>
</evidence>
<organism evidence="1 2">
    <name type="scientific">Acinetobacter johnsonii</name>
    <dbReference type="NCBI Taxonomy" id="40214"/>
    <lineage>
        <taxon>Bacteria</taxon>
        <taxon>Pseudomonadati</taxon>
        <taxon>Pseudomonadota</taxon>
        <taxon>Gammaproteobacteria</taxon>
        <taxon>Moraxellales</taxon>
        <taxon>Moraxellaceae</taxon>
        <taxon>Acinetobacter</taxon>
    </lineage>
</organism>
<protein>
    <submittedName>
        <fullName evidence="1">Uncharacterized protein</fullName>
    </submittedName>
</protein>
<evidence type="ECO:0000313" key="2">
    <source>
        <dbReference type="Proteomes" id="UP000249282"/>
    </source>
</evidence>
<dbReference type="AlphaFoldDB" id="A0A2W5TLG4"/>
<name>A0A2W5TLG4_ACIJO</name>